<dbReference type="Proteomes" id="UP000323300">
    <property type="component" value="Unassembled WGS sequence"/>
</dbReference>
<dbReference type="EMBL" id="FOSL01000006">
    <property type="protein sequence ID" value="SFK41060.1"/>
    <property type="molecule type" value="Genomic_DNA"/>
</dbReference>
<accession>A0A1I3ZAZ9</accession>
<keyword evidence="4" id="KW-0575">Peroxidase</keyword>
<sequence>MSLKPKESPAAAFAAKVASLEKTADAVKTTPGHGVAGRHPTRALLDALSGNKDPGMFGRMFPKLPPLNVSDAKLQALANAMVDNNPNIAAGNNPNIPAGFTYLGQFIDHDITLDLTSLGDKEKDPLGIENFRTPSVDLDCLYGLGLDGSPHLYARNPDAGNKHGPKFLIGKNVNTGEGEFRNDLPRSPEGFALIGDHRNDENLLVSQTHLAMLKFHNKVCDMLAAGPNPPPDLFAEARRIVTWHHQWIVLHDWVERLAGKGIVKKILHDGRKFYRFKKVPYMPVEFSAAAYRIGHSMVRQRYTHNKVFNTPQDFSLFFLFSGLSGQIFGDLAAGGGGGFPTLPSNWIIDWRRFYELGNSGGAPVVTTPSRKIDPYLASSLSDLPGQTGVMKILAFRNLKRGVNLGLPSGQDVATHMKIKNPLTPAEIASDSDGSTDGAVAKQQGLDKATPLWYYILKEAKVRQNGELLGPVGATIIAEVFVGLIHGDQNSFLWKVKNWKPTLPSAKAGDFTFVDLLRFVDDINPLGD</sequence>
<evidence type="ECO:0000256" key="3">
    <source>
        <dbReference type="ARBA" id="ARBA00023180"/>
    </source>
</evidence>
<dbReference type="PANTHER" id="PTHR11475:SF4">
    <property type="entry name" value="CHORION PEROXIDASE"/>
    <property type="match status" value="1"/>
</dbReference>
<protein>
    <submittedName>
        <fullName evidence="4">Animal haem peroxidase</fullName>
    </submittedName>
</protein>
<dbReference type="InterPro" id="IPR010255">
    <property type="entry name" value="Haem_peroxidase_sf"/>
</dbReference>
<evidence type="ECO:0000313" key="5">
    <source>
        <dbReference type="Proteomes" id="UP000323300"/>
    </source>
</evidence>
<reference evidence="4 5" key="1">
    <citation type="submission" date="2016-10" db="EMBL/GenBank/DDBJ databases">
        <authorList>
            <person name="Varghese N."/>
            <person name="Submissions S."/>
        </authorList>
    </citation>
    <scope>NUCLEOTIDE SEQUENCE [LARGE SCALE GENOMIC DNA]</scope>
    <source>
        <strain evidence="4 5">DSM 21822</strain>
    </source>
</reference>
<evidence type="ECO:0000313" key="4">
    <source>
        <dbReference type="EMBL" id="SFK41060.1"/>
    </source>
</evidence>
<proteinExistence type="predicted"/>
<dbReference type="PRINTS" id="PR00457">
    <property type="entry name" value="ANPEROXIDASE"/>
</dbReference>
<dbReference type="InterPro" id="IPR037120">
    <property type="entry name" value="Haem_peroxidase_sf_animal"/>
</dbReference>
<dbReference type="Gene3D" id="1.10.640.10">
    <property type="entry name" value="Haem peroxidase domain superfamily, animal type"/>
    <property type="match status" value="1"/>
</dbReference>
<dbReference type="GO" id="GO:0020037">
    <property type="term" value="F:heme binding"/>
    <property type="evidence" value="ECO:0007669"/>
    <property type="project" value="InterPro"/>
</dbReference>
<evidence type="ECO:0000256" key="2">
    <source>
        <dbReference type="ARBA" id="ARBA00022525"/>
    </source>
</evidence>
<dbReference type="GO" id="GO:0005576">
    <property type="term" value="C:extracellular region"/>
    <property type="evidence" value="ECO:0007669"/>
    <property type="project" value="UniProtKB-SubCell"/>
</dbReference>
<dbReference type="CDD" id="cd09819">
    <property type="entry name" value="An_peroxidase_bacterial_1"/>
    <property type="match status" value="1"/>
</dbReference>
<dbReference type="SUPFAM" id="SSF48113">
    <property type="entry name" value="Heme-dependent peroxidases"/>
    <property type="match status" value="1"/>
</dbReference>
<name>A0A1I3ZAZ9_9HYPH</name>
<gene>
    <name evidence="4" type="ORF">SAMN04488498_10657</name>
</gene>
<dbReference type="OrthoDB" id="105077at2"/>
<keyword evidence="3" id="KW-0325">Glycoprotein</keyword>
<organism evidence="4 5">
    <name type="scientific">Neomesorhizobium albiziae</name>
    <dbReference type="NCBI Taxonomy" id="335020"/>
    <lineage>
        <taxon>Bacteria</taxon>
        <taxon>Pseudomonadati</taxon>
        <taxon>Pseudomonadota</taxon>
        <taxon>Alphaproteobacteria</taxon>
        <taxon>Hyphomicrobiales</taxon>
        <taxon>Phyllobacteriaceae</taxon>
        <taxon>Neomesorhizobium</taxon>
    </lineage>
</organism>
<keyword evidence="4" id="KW-0560">Oxidoreductase</keyword>
<dbReference type="PROSITE" id="PS50292">
    <property type="entry name" value="PEROXIDASE_3"/>
    <property type="match status" value="1"/>
</dbReference>
<evidence type="ECO:0000256" key="1">
    <source>
        <dbReference type="ARBA" id="ARBA00004613"/>
    </source>
</evidence>
<keyword evidence="5" id="KW-1185">Reference proteome</keyword>
<dbReference type="InterPro" id="IPR019791">
    <property type="entry name" value="Haem_peroxidase_animal"/>
</dbReference>
<keyword evidence="2" id="KW-0964">Secreted</keyword>
<dbReference type="Pfam" id="PF03098">
    <property type="entry name" value="An_peroxidase"/>
    <property type="match status" value="1"/>
</dbReference>
<dbReference type="GO" id="GO:0004601">
    <property type="term" value="F:peroxidase activity"/>
    <property type="evidence" value="ECO:0007669"/>
    <property type="project" value="UniProtKB-KW"/>
</dbReference>
<dbReference type="PANTHER" id="PTHR11475">
    <property type="entry name" value="OXIDASE/PEROXIDASE"/>
    <property type="match status" value="1"/>
</dbReference>
<dbReference type="AlphaFoldDB" id="A0A1I3ZAZ9"/>
<comment type="subcellular location">
    <subcellularLocation>
        <location evidence="1">Secreted</location>
    </subcellularLocation>
</comment>
<dbReference type="RefSeq" id="WP_149760428.1">
    <property type="nucleotide sequence ID" value="NZ_BSPE01000031.1"/>
</dbReference>
<dbReference type="GO" id="GO:0006979">
    <property type="term" value="P:response to oxidative stress"/>
    <property type="evidence" value="ECO:0007669"/>
    <property type="project" value="InterPro"/>
</dbReference>